<protein>
    <recommendedName>
        <fullName evidence="3">Chemotaxis protein</fullName>
    </recommendedName>
</protein>
<name>A0A2S9K4G0_9BURK</name>
<evidence type="ECO:0008006" key="3">
    <source>
        <dbReference type="Google" id="ProtNLM"/>
    </source>
</evidence>
<dbReference type="OrthoDB" id="8559696at2"/>
<keyword evidence="2" id="KW-1185">Reference proteome</keyword>
<accession>A0A2S9K4G0</accession>
<proteinExistence type="predicted"/>
<dbReference type="Proteomes" id="UP000238589">
    <property type="component" value="Unassembled WGS sequence"/>
</dbReference>
<dbReference type="AlphaFoldDB" id="A0A2S9K4G0"/>
<comment type="caution">
    <text evidence="1">The sequence shown here is derived from an EMBL/GenBank/DDBJ whole genome shotgun (WGS) entry which is preliminary data.</text>
</comment>
<organism evidence="1 2">
    <name type="scientific">Malikia granosa</name>
    <dbReference type="NCBI Taxonomy" id="263067"/>
    <lineage>
        <taxon>Bacteria</taxon>
        <taxon>Pseudomonadati</taxon>
        <taxon>Pseudomonadota</taxon>
        <taxon>Betaproteobacteria</taxon>
        <taxon>Burkholderiales</taxon>
        <taxon>Comamonadaceae</taxon>
        <taxon>Malikia</taxon>
    </lineage>
</organism>
<evidence type="ECO:0000313" key="2">
    <source>
        <dbReference type="Proteomes" id="UP000238589"/>
    </source>
</evidence>
<evidence type="ECO:0000313" key="1">
    <source>
        <dbReference type="EMBL" id="PRD65277.1"/>
    </source>
</evidence>
<dbReference type="RefSeq" id="WP_146115893.1">
    <property type="nucleotide sequence ID" value="NZ_PVLQ01000031.1"/>
</dbReference>
<reference evidence="1 2" key="1">
    <citation type="submission" date="2018-03" db="EMBL/GenBank/DDBJ databases">
        <title>Comparative genomics illustrates the genes involved in a hyperalkaliphilic mechanisms of Serpentinomonas isolated from highly-alkaline calcium-rich serpentinized springs.</title>
        <authorList>
            <person name="Suzuki S."/>
            <person name="Ishii S."/>
            <person name="Walworth N."/>
            <person name="Bird L."/>
            <person name="Kuenen J.G."/>
            <person name="Nealson K.H."/>
        </authorList>
    </citation>
    <scope>NUCLEOTIDE SEQUENCE [LARGE SCALE GENOMIC DNA]</scope>
    <source>
        <strain evidence="1 2">P1</strain>
    </source>
</reference>
<gene>
    <name evidence="1" type="ORF">C6P64_09735</name>
</gene>
<dbReference type="EMBL" id="PVLQ01000031">
    <property type="protein sequence ID" value="PRD65277.1"/>
    <property type="molecule type" value="Genomic_DNA"/>
</dbReference>
<sequence length="156" mass="17041">MNSSRVESAPSDQFLQGFCELVQAQLEAASADLTQTDNLLDEAIEQLNTCFNALGEGLQQHEEARMPVDGPSLRPHVHLAITSLQFHDLTRQLLQRVKLRLQGLQIAAAAGLSLEAAPQNGAQALQVLETQQSQLESTLQGELHQQDLSCGDIELF</sequence>